<accession>A0A9W9Y6H6</accession>
<keyword evidence="4" id="KW-1185">Reference proteome</keyword>
<evidence type="ECO:0000256" key="2">
    <source>
        <dbReference type="SAM" id="MobiDB-lite"/>
    </source>
</evidence>
<name>A0A9W9Y6H6_9CNID</name>
<feature type="region of interest" description="Disordered" evidence="2">
    <location>
        <begin position="89"/>
        <end position="109"/>
    </location>
</feature>
<dbReference type="OrthoDB" id="5990620at2759"/>
<dbReference type="EMBL" id="MU828091">
    <property type="protein sequence ID" value="KAJ7310059.1"/>
    <property type="molecule type" value="Genomic_DNA"/>
</dbReference>
<organism evidence="3 4">
    <name type="scientific">Desmophyllum pertusum</name>
    <dbReference type="NCBI Taxonomy" id="174260"/>
    <lineage>
        <taxon>Eukaryota</taxon>
        <taxon>Metazoa</taxon>
        <taxon>Cnidaria</taxon>
        <taxon>Anthozoa</taxon>
        <taxon>Hexacorallia</taxon>
        <taxon>Scleractinia</taxon>
        <taxon>Caryophylliina</taxon>
        <taxon>Caryophylliidae</taxon>
        <taxon>Desmophyllum</taxon>
    </lineage>
</organism>
<feature type="coiled-coil region" evidence="1">
    <location>
        <begin position="15"/>
        <end position="42"/>
    </location>
</feature>
<sequence>MYRKPADGRPVSLIKVERSEEIQRMEIEKACIENQRNEKVSEVQAQAEMQELVQAEKQTSEKYLSIARKYYRMWKKSNEQCQQLIALKTQSSQEEDSTSIKKRCCAEGT</sequence>
<gene>
    <name evidence="3" type="ORF">OS493_040210</name>
</gene>
<comment type="caution">
    <text evidence="3">The sequence shown here is derived from an EMBL/GenBank/DDBJ whole genome shotgun (WGS) entry which is preliminary data.</text>
</comment>
<dbReference type="AlphaFoldDB" id="A0A9W9Y6H6"/>
<protein>
    <submittedName>
        <fullName evidence="3">Uncharacterized protein</fullName>
    </submittedName>
</protein>
<dbReference type="Proteomes" id="UP001163046">
    <property type="component" value="Unassembled WGS sequence"/>
</dbReference>
<proteinExistence type="predicted"/>
<keyword evidence="1" id="KW-0175">Coiled coil</keyword>
<evidence type="ECO:0000313" key="3">
    <source>
        <dbReference type="EMBL" id="KAJ7310059.1"/>
    </source>
</evidence>
<reference evidence="3" key="1">
    <citation type="submission" date="2023-01" db="EMBL/GenBank/DDBJ databases">
        <title>Genome assembly of the deep-sea coral Lophelia pertusa.</title>
        <authorList>
            <person name="Herrera S."/>
            <person name="Cordes E."/>
        </authorList>
    </citation>
    <scope>NUCLEOTIDE SEQUENCE</scope>
    <source>
        <strain evidence="3">USNM1676648</strain>
        <tissue evidence="3">Polyp</tissue>
    </source>
</reference>
<evidence type="ECO:0000313" key="4">
    <source>
        <dbReference type="Proteomes" id="UP001163046"/>
    </source>
</evidence>
<evidence type="ECO:0000256" key="1">
    <source>
        <dbReference type="SAM" id="Coils"/>
    </source>
</evidence>